<gene>
    <name evidence="2" type="ORF">N479_18890</name>
</gene>
<dbReference type="EMBL" id="AUXW01000166">
    <property type="protein sequence ID" value="KKE82307.1"/>
    <property type="molecule type" value="Genomic_DNA"/>
</dbReference>
<keyword evidence="1" id="KW-0732">Signal</keyword>
<dbReference type="PATRIC" id="fig|1129367.4.peg.3838"/>
<accession>A0A0F6A7W9</accession>
<protein>
    <recommendedName>
        <fullName evidence="4">EF-hand domain-containing protein</fullName>
    </recommendedName>
</protein>
<dbReference type="AlphaFoldDB" id="A0A0F6A7W9"/>
<organism evidence="2 3">
    <name type="scientific">Pseudoalteromonas luteoviolacea S4054</name>
    <dbReference type="NCBI Taxonomy" id="1129367"/>
    <lineage>
        <taxon>Bacteria</taxon>
        <taxon>Pseudomonadati</taxon>
        <taxon>Pseudomonadota</taxon>
        <taxon>Gammaproteobacteria</taxon>
        <taxon>Alteromonadales</taxon>
        <taxon>Pseudoalteromonadaceae</taxon>
        <taxon>Pseudoalteromonas</taxon>
    </lineage>
</organism>
<dbReference type="Proteomes" id="UP000033434">
    <property type="component" value="Unassembled WGS sequence"/>
</dbReference>
<dbReference type="InterPro" id="IPR018247">
    <property type="entry name" value="EF_Hand_1_Ca_BS"/>
</dbReference>
<comment type="caution">
    <text evidence="2">The sequence shown here is derived from an EMBL/GenBank/DDBJ whole genome shotgun (WGS) entry which is preliminary data.</text>
</comment>
<name>A0A0F6A7W9_9GAMM</name>
<proteinExistence type="predicted"/>
<feature type="signal peptide" evidence="1">
    <location>
        <begin position="1"/>
        <end position="22"/>
    </location>
</feature>
<feature type="chain" id="PRO_5002499258" description="EF-hand domain-containing protein" evidence="1">
    <location>
        <begin position="23"/>
        <end position="170"/>
    </location>
</feature>
<reference evidence="2 3" key="1">
    <citation type="journal article" date="2015" name="BMC Genomics">
        <title>Genome mining reveals unlocked bioactive potential of marine Gram-negative bacteria.</title>
        <authorList>
            <person name="Machado H."/>
            <person name="Sonnenschein E.C."/>
            <person name="Melchiorsen J."/>
            <person name="Gram L."/>
        </authorList>
    </citation>
    <scope>NUCLEOTIDE SEQUENCE [LARGE SCALE GENOMIC DNA]</scope>
    <source>
        <strain evidence="2 3">S4054</strain>
    </source>
</reference>
<evidence type="ECO:0000256" key="1">
    <source>
        <dbReference type="SAM" id="SignalP"/>
    </source>
</evidence>
<dbReference type="RefSeq" id="WP_052961055.1">
    <property type="nucleotide sequence ID" value="NZ_AUXW01000166.1"/>
</dbReference>
<evidence type="ECO:0008006" key="4">
    <source>
        <dbReference type="Google" id="ProtNLM"/>
    </source>
</evidence>
<dbReference type="PROSITE" id="PS00018">
    <property type="entry name" value="EF_HAND_1"/>
    <property type="match status" value="1"/>
</dbReference>
<sequence length="170" mass="19359">MTYFRNHFWCMCFLVFSVSANAHLMVAERGTLNFDETGVYTVISLSASNFLAADTDKDRHLSFTEFKQAKETIFKQVLAGIYMQQGEKIQYLEGLMLSPQASHHGNGREIDQIIVMGKFINVDHTKNLSFHNVFYGDNALSSVEITAKYKRLGLKKAFVLTSKKQGERVF</sequence>
<evidence type="ECO:0000313" key="3">
    <source>
        <dbReference type="Proteomes" id="UP000033434"/>
    </source>
</evidence>
<evidence type="ECO:0000313" key="2">
    <source>
        <dbReference type="EMBL" id="KKE82307.1"/>
    </source>
</evidence>